<keyword evidence="2" id="KW-1278">Translocase</keyword>
<dbReference type="PATRIC" id="fig|1408103.3.peg.2403"/>
<comment type="subunit">
    <text evidence="2">NDH-1 is composed of 14 different subunits. Subunits NuoB, C, D, E, F, and G constitute the peripheral sector of the complex.</text>
</comment>
<keyword evidence="2" id="KW-1003">Cell membrane</keyword>
<keyword evidence="2" id="KW-0520">NAD</keyword>
<comment type="catalytic activity">
    <reaction evidence="2">
        <text>a quinone + NADH + 5 H(+)(in) = a quinol + NAD(+) + 4 H(+)(out)</text>
        <dbReference type="Rhea" id="RHEA:57888"/>
        <dbReference type="ChEBI" id="CHEBI:15378"/>
        <dbReference type="ChEBI" id="CHEBI:24646"/>
        <dbReference type="ChEBI" id="CHEBI:57540"/>
        <dbReference type="ChEBI" id="CHEBI:57945"/>
        <dbReference type="ChEBI" id="CHEBI:132124"/>
    </reaction>
</comment>
<evidence type="ECO:0000259" key="3">
    <source>
        <dbReference type="Pfam" id="PF00346"/>
    </source>
</evidence>
<evidence type="ECO:0000256" key="1">
    <source>
        <dbReference type="ARBA" id="ARBA00022719"/>
    </source>
</evidence>
<sequence length="366" mass="41901">MIRTEEMLLNVGPQHPSTHGVFRLVLKIDGEIIIEAKPVIGYLHRGTEKLAENLQFTQIIPYTDRMDYISAMTNNYVICHAAETMMNIQVPEKAEYLRILAMELNRVASHLLWWGTFILDFGATSPLLYAFRDREMILNLLNELSGARLTYNYMRVGGVKWDAPEGWLEKVRDFVPYMREELKGYHQLVTGNEIFLNRTKGVGKYSKEDAINYSLSGPNLRSTGVKWDLRKDEPYSIYDRFDFDVVTREDGDAYARYECRLAEVEESLKIIEQAVEQFPQEGEIMAKVPKILKAPKGETFVRIEGARGEIGCYIAGDGKKEPYRLKFRRPSFYNLQILPKLLEGENISNLIAILGAVDIVLGEVDG</sequence>
<name>A0A0M2SZB1_9BACI</name>
<dbReference type="Gene3D" id="1.10.645.10">
    <property type="entry name" value="Cytochrome-c3 Hydrogenase, chain B"/>
    <property type="match status" value="1"/>
</dbReference>
<dbReference type="NCBIfam" id="NF008974">
    <property type="entry name" value="PRK12322.1"/>
    <property type="match status" value="1"/>
</dbReference>
<evidence type="ECO:0000313" key="4">
    <source>
        <dbReference type="EMBL" id="KKK37940.1"/>
    </source>
</evidence>
<dbReference type="GO" id="GO:0050136">
    <property type="term" value="F:NADH dehydrogenase (quinone) (non-electrogenic) activity"/>
    <property type="evidence" value="ECO:0007669"/>
    <property type="project" value="UniProtKB-UniRule"/>
</dbReference>
<keyword evidence="1 2" id="KW-0874">Quinone</keyword>
<dbReference type="NCBIfam" id="NF004739">
    <property type="entry name" value="PRK06075.1"/>
    <property type="match status" value="1"/>
</dbReference>
<dbReference type="AlphaFoldDB" id="A0A0M2SZB1"/>
<feature type="domain" description="NADH-quinone oxidoreductase subunit D" evidence="3">
    <location>
        <begin position="120"/>
        <end position="291"/>
    </location>
</feature>
<evidence type="ECO:0000256" key="2">
    <source>
        <dbReference type="HAMAP-Rule" id="MF_01358"/>
    </source>
</evidence>
<comment type="subcellular location">
    <subcellularLocation>
        <location evidence="2">Cell membrane</location>
        <topology evidence="2">Peripheral membrane protein</topology>
        <orientation evidence="2">Cytoplasmic side</orientation>
    </subcellularLocation>
</comment>
<dbReference type="RefSeq" id="WP_046523752.1">
    <property type="nucleotide sequence ID" value="NZ_LAYY01000010.1"/>
</dbReference>
<dbReference type="SUPFAM" id="SSF56762">
    <property type="entry name" value="HydB/Nqo4-like"/>
    <property type="match status" value="1"/>
</dbReference>
<dbReference type="InterPro" id="IPR022885">
    <property type="entry name" value="NDH1_su_D/H"/>
</dbReference>
<gene>
    <name evidence="2" type="primary">nuoD</name>
    <name evidence="4" type="ORF">WQ57_10655</name>
</gene>
<dbReference type="Pfam" id="PF00346">
    <property type="entry name" value="Complex1_49kDa"/>
    <property type="match status" value="2"/>
</dbReference>
<dbReference type="InterPro" id="IPR001135">
    <property type="entry name" value="NADH_Q_OxRdtase_suD"/>
</dbReference>
<dbReference type="EMBL" id="LAYY01000010">
    <property type="protein sequence ID" value="KKK37940.1"/>
    <property type="molecule type" value="Genomic_DNA"/>
</dbReference>
<dbReference type="EC" id="7.1.1.-" evidence="2"/>
<dbReference type="PANTHER" id="PTHR11993:SF10">
    <property type="entry name" value="NADH DEHYDROGENASE [UBIQUINONE] IRON-SULFUR PROTEIN 2, MITOCHONDRIAL"/>
    <property type="match status" value="1"/>
</dbReference>
<reference evidence="4 5" key="1">
    <citation type="submission" date="2015-04" db="EMBL/GenBank/DDBJ databases">
        <title>Taxonomic description and genome sequence of Bacillus campisalis sp. nov., a novel member of the genus Bacillus isolated from solar saltern.</title>
        <authorList>
            <person name="Mathan Kumar R."/>
            <person name="Kaur G."/>
            <person name="Kumar A."/>
            <person name="Singh N.K."/>
            <person name="Kaur N."/>
            <person name="Kumar N."/>
            <person name="Mayilraj S."/>
        </authorList>
    </citation>
    <scope>NUCLEOTIDE SEQUENCE [LARGE SCALE GENOMIC DNA]</scope>
    <source>
        <strain evidence="4 5">SA2-6</strain>
    </source>
</reference>
<keyword evidence="5" id="KW-1185">Reference proteome</keyword>
<keyword evidence="4" id="KW-0560">Oxidoreductase</keyword>
<comment type="similarity">
    <text evidence="2">Belongs to the complex I 49 kDa subunit family.</text>
</comment>
<dbReference type="InterPro" id="IPR029014">
    <property type="entry name" value="NiFe-Hase_large"/>
</dbReference>
<accession>A0A0M2SZB1</accession>
<dbReference type="Proteomes" id="UP000034166">
    <property type="component" value="Unassembled WGS sequence"/>
</dbReference>
<protein>
    <recommendedName>
        <fullName evidence="2">NADH-quinone oxidoreductase subunit D</fullName>
        <ecNumber evidence="2">7.1.1.-</ecNumber>
    </recommendedName>
    <alternativeName>
        <fullName evidence="2">NADH dehydrogenase I subunit D</fullName>
    </alternativeName>
    <alternativeName>
        <fullName evidence="2">NDH-1 subunit D</fullName>
    </alternativeName>
</protein>
<dbReference type="GO" id="GO:0051287">
    <property type="term" value="F:NAD binding"/>
    <property type="evidence" value="ECO:0007669"/>
    <property type="project" value="InterPro"/>
</dbReference>
<keyword evidence="2" id="KW-0813">Transport</keyword>
<dbReference type="GO" id="GO:0048038">
    <property type="term" value="F:quinone binding"/>
    <property type="evidence" value="ECO:0007669"/>
    <property type="project" value="UniProtKB-KW"/>
</dbReference>
<feature type="domain" description="NADH-quinone oxidoreductase subunit D" evidence="3">
    <location>
        <begin position="292"/>
        <end position="365"/>
    </location>
</feature>
<organism evidence="4 5">
    <name type="scientific">Mesobacillus campisalis</name>
    <dbReference type="NCBI Taxonomy" id="1408103"/>
    <lineage>
        <taxon>Bacteria</taxon>
        <taxon>Bacillati</taxon>
        <taxon>Bacillota</taxon>
        <taxon>Bacilli</taxon>
        <taxon>Bacillales</taxon>
        <taxon>Bacillaceae</taxon>
        <taxon>Mesobacillus</taxon>
    </lineage>
</organism>
<comment type="caution">
    <text evidence="4">The sequence shown here is derived from an EMBL/GenBank/DDBJ whole genome shotgun (WGS) entry which is preliminary data.</text>
</comment>
<evidence type="ECO:0000313" key="5">
    <source>
        <dbReference type="Proteomes" id="UP000034166"/>
    </source>
</evidence>
<dbReference type="HAMAP" id="MF_01358">
    <property type="entry name" value="NDH1_NuoD"/>
    <property type="match status" value="1"/>
</dbReference>
<keyword evidence="2" id="KW-0472">Membrane</keyword>
<proteinExistence type="inferred from homology"/>
<dbReference type="PANTHER" id="PTHR11993">
    <property type="entry name" value="NADH-UBIQUINONE OXIDOREDUCTASE 49 KDA SUBUNIT"/>
    <property type="match status" value="1"/>
</dbReference>
<dbReference type="GO" id="GO:0005886">
    <property type="term" value="C:plasma membrane"/>
    <property type="evidence" value="ECO:0007669"/>
    <property type="project" value="UniProtKB-SubCell"/>
</dbReference>
<comment type="function">
    <text evidence="2">NDH-1 shuttles electrons from NADH, via FMN and iron-sulfur (Fe-S) centers, to quinones in the respiratory chain. The immediate electron acceptor for the enzyme in this species is believed to be a menaquinone. Couples the redox reaction to proton translocation (for every two electrons transferred, four hydrogen ions are translocated across the cytoplasmic membrane), and thus conserves the redox energy in a proton gradient.</text>
</comment>
<dbReference type="OrthoDB" id="9801496at2"/>